<dbReference type="RefSeq" id="XP_006675270.1">
    <property type="nucleotide sequence ID" value="XM_006675207.1"/>
</dbReference>
<protein>
    <submittedName>
        <fullName evidence="2">Uncharacterized protein</fullName>
    </submittedName>
</protein>
<accession>F4NSS8</accession>
<dbReference type="Proteomes" id="UP000007241">
    <property type="component" value="Unassembled WGS sequence"/>
</dbReference>
<feature type="region of interest" description="Disordered" evidence="1">
    <location>
        <begin position="1"/>
        <end position="90"/>
    </location>
</feature>
<sequence>MEKQQDTIQASAPPGQGPPYMQQPPGQGPPYMQQPQMMQPQQPYQQPPGQGPPYMQQPQMMQPQQPYQQQSNQGAYPGQHGPLAHGEVPTMQPYTGGNIVCPFCHQSVQPINRTFVNYGKSTKPKPLL</sequence>
<evidence type="ECO:0000313" key="3">
    <source>
        <dbReference type="Proteomes" id="UP000007241"/>
    </source>
</evidence>
<dbReference type="AlphaFoldDB" id="F4NSS8"/>
<reference evidence="2 3" key="1">
    <citation type="submission" date="2009-12" db="EMBL/GenBank/DDBJ databases">
        <title>The draft genome of Batrachochytrium dendrobatidis.</title>
        <authorList>
            <consortium name="US DOE Joint Genome Institute (JGI-PGF)"/>
            <person name="Kuo A."/>
            <person name="Salamov A."/>
            <person name="Schmutz J."/>
            <person name="Lucas S."/>
            <person name="Pitluck S."/>
            <person name="Rosenblum E."/>
            <person name="Stajich J."/>
            <person name="Eisen M."/>
            <person name="Grigoriev I.V."/>
        </authorList>
    </citation>
    <scope>NUCLEOTIDE SEQUENCE [LARGE SCALE GENOMIC DNA]</scope>
    <source>
        <strain evidence="3">JAM81 / FGSC 10211</strain>
    </source>
</reference>
<proteinExistence type="predicted"/>
<dbReference type="OrthoDB" id="10594126at2759"/>
<dbReference type="HOGENOM" id="CLU_1959166_0_0_1"/>
<name>F4NSS8_BATDJ</name>
<evidence type="ECO:0000256" key="1">
    <source>
        <dbReference type="SAM" id="MobiDB-lite"/>
    </source>
</evidence>
<keyword evidence="3" id="KW-1185">Reference proteome</keyword>
<dbReference type="InParanoid" id="F4NSS8"/>
<feature type="compositionally biased region" description="Polar residues" evidence="1">
    <location>
        <begin position="1"/>
        <end position="10"/>
    </location>
</feature>
<organism evidence="2 3">
    <name type="scientific">Batrachochytrium dendrobatidis (strain JAM81 / FGSC 10211)</name>
    <name type="common">Frog chytrid fungus</name>
    <dbReference type="NCBI Taxonomy" id="684364"/>
    <lineage>
        <taxon>Eukaryota</taxon>
        <taxon>Fungi</taxon>
        <taxon>Fungi incertae sedis</taxon>
        <taxon>Chytridiomycota</taxon>
        <taxon>Chytridiomycota incertae sedis</taxon>
        <taxon>Chytridiomycetes</taxon>
        <taxon>Rhizophydiales</taxon>
        <taxon>Rhizophydiales incertae sedis</taxon>
        <taxon>Batrachochytrium</taxon>
    </lineage>
</organism>
<evidence type="ECO:0000313" key="2">
    <source>
        <dbReference type="EMBL" id="EGF83051.1"/>
    </source>
</evidence>
<dbReference type="STRING" id="684364.F4NSS8"/>
<dbReference type="EMBL" id="GL882879">
    <property type="protein sequence ID" value="EGF83051.1"/>
    <property type="molecule type" value="Genomic_DNA"/>
</dbReference>
<feature type="compositionally biased region" description="Low complexity" evidence="1">
    <location>
        <begin position="18"/>
        <end position="44"/>
    </location>
</feature>
<feature type="compositionally biased region" description="Low complexity" evidence="1">
    <location>
        <begin position="52"/>
        <end position="70"/>
    </location>
</feature>
<dbReference type="GeneID" id="18237637"/>
<gene>
    <name evidence="2" type="ORF">BATDEDRAFT_21376</name>
</gene>